<sequence length="517" mass="58140">MKNQIPLSIRFFLLFCILSILVILNFAGRVYALGKPCDGCERTAVLKSAINVEGRSMESYLAEFGTSPCFHLLDTAAVSDFIDKEIQMGIPGKLPNFKIPEYYFTVEYEDDLEGQIKSRFSIKLFFYNDKLVHTWTTESENPKLTFRAHINMMFKNRNAVFRKTYPLDVYVLNPFEKRPYSCEIKPLKEDLLLGDETSVTITDIRDIEGNKSREFNRIVVQALNGEIIGGASLNVDPDLKAFLVSEGNIKFKYRAPTPSEPEGISEDKIIVYNACEILDPSVVPLEYTTVKDKIAEKEIKLKKGEPFIEFDISVKGKSEDKGINYEKTGSYNYNGTLRFKLKLTDSHKSDGELHQSYEGTDCEVINLSGTSVGKTISWDADHKRKRTENTNLSISFCEGLSPSTSLSVVFDKDGKVKKVDLGGFEFSICLNGTTVITDFDGKTYTQNIPYAPDTQMPLPEIFVLDLNADLGFYNVDGNDFGDLKSGIIQGNRIITEKSDVSETVKNVTYRAVLVGNR</sequence>
<keyword evidence="2" id="KW-1185">Reference proteome</keyword>
<reference evidence="1 2" key="2">
    <citation type="journal article" date="2012" name="Stand. Genomic Sci.">
        <title>Genome sequence of the moderately thermophilic, amino-acid-degrading and sulfur-reducing bacterium Thermovirga lienii type strain (Cas60314(T)).</title>
        <authorList>
            <person name="Goker M."/>
            <person name="Saunders E."/>
            <person name="Lapidus A."/>
            <person name="Nolan M."/>
            <person name="Lucas S."/>
            <person name="Hammon N."/>
            <person name="Deshpande S."/>
            <person name="Cheng J.F."/>
            <person name="Han C."/>
            <person name="Tapia R."/>
            <person name="Goodwin L.A."/>
            <person name="Pitluck S."/>
            <person name="Liolios K."/>
            <person name="Mavromatis K."/>
            <person name="Pagani I."/>
            <person name="Ivanova N."/>
            <person name="Mikhailova N."/>
            <person name="Pati A."/>
            <person name="Chen A."/>
            <person name="Palaniappan K."/>
            <person name="Land M."/>
            <person name="Chang Y.J."/>
            <person name="Jeffries C.D."/>
            <person name="Brambilla E.M."/>
            <person name="Rohde M."/>
            <person name="Spring S."/>
            <person name="Detter J.C."/>
            <person name="Woyke T."/>
            <person name="Bristow J."/>
            <person name="Eisen J.A."/>
            <person name="Markowitz V."/>
            <person name="Hugenholtz P."/>
            <person name="Kyrpides N.C."/>
            <person name="Klenk H.P."/>
        </authorList>
    </citation>
    <scope>NUCLEOTIDE SEQUENCE [LARGE SCALE GENOMIC DNA]</scope>
    <source>
        <strain evidence="2">ATCC BAA-1197 / DSM 17291 / Cas60314</strain>
    </source>
</reference>
<dbReference type="EMBL" id="CP003096">
    <property type="protein sequence ID" value="AER66204.1"/>
    <property type="molecule type" value="Genomic_DNA"/>
</dbReference>
<protein>
    <submittedName>
        <fullName evidence="1">Uncharacterized protein</fullName>
    </submittedName>
</protein>
<gene>
    <name evidence="1" type="ordered locus">Tlie_0469</name>
</gene>
<proteinExistence type="predicted"/>
<reference evidence="2" key="1">
    <citation type="submission" date="2011-10" db="EMBL/GenBank/DDBJ databases">
        <title>The complete genome of chromosome of Thermovirga lienii DSM 17291.</title>
        <authorList>
            <consortium name="US DOE Joint Genome Institute (JGI-PGF)"/>
            <person name="Lucas S."/>
            <person name="Copeland A."/>
            <person name="Lapidus A."/>
            <person name="Glavina del Rio T."/>
            <person name="Dalin E."/>
            <person name="Tice H."/>
            <person name="Bruce D."/>
            <person name="Goodwin L."/>
            <person name="Pitluck S."/>
            <person name="Peters L."/>
            <person name="Mikhailova N."/>
            <person name="Saunders E."/>
            <person name="Kyrpides N."/>
            <person name="Mavromatis K."/>
            <person name="Ivanova N."/>
            <person name="Last F.I."/>
            <person name="Brettin T."/>
            <person name="Detter J.C."/>
            <person name="Han C."/>
            <person name="Larimer F."/>
            <person name="Land M."/>
            <person name="Hauser L."/>
            <person name="Markowitz V."/>
            <person name="Cheng J.-F."/>
            <person name="Hugenholtz P."/>
            <person name="Woyke T."/>
            <person name="Wu D."/>
            <person name="Spring S."/>
            <person name="Schroeder M."/>
            <person name="Brambilla E.-M."/>
            <person name="Klenk H.-P."/>
            <person name="Eisen J.A."/>
        </authorList>
    </citation>
    <scope>NUCLEOTIDE SEQUENCE [LARGE SCALE GENOMIC DNA]</scope>
    <source>
        <strain evidence="2">ATCC BAA-1197 / DSM 17291 / Cas60314</strain>
    </source>
</reference>
<evidence type="ECO:0000313" key="1">
    <source>
        <dbReference type="EMBL" id="AER66204.1"/>
    </source>
</evidence>
<dbReference type="AlphaFoldDB" id="G7V7W8"/>
<dbReference type="HOGENOM" id="CLU_526684_0_0_0"/>
<dbReference type="STRING" id="580340.Tlie_0469"/>
<dbReference type="KEGG" id="tli:Tlie_0469"/>
<organism evidence="1 2">
    <name type="scientific">Thermovirga lienii (strain ATCC BAA-1197 / DSM 17291 / Cas60314)</name>
    <dbReference type="NCBI Taxonomy" id="580340"/>
    <lineage>
        <taxon>Bacteria</taxon>
        <taxon>Thermotogati</taxon>
        <taxon>Synergistota</taxon>
        <taxon>Synergistia</taxon>
        <taxon>Synergistales</taxon>
        <taxon>Thermovirgaceae</taxon>
        <taxon>Thermovirga</taxon>
    </lineage>
</organism>
<evidence type="ECO:0000313" key="2">
    <source>
        <dbReference type="Proteomes" id="UP000005868"/>
    </source>
</evidence>
<accession>G7V7W8</accession>
<dbReference type="Proteomes" id="UP000005868">
    <property type="component" value="Chromosome"/>
</dbReference>
<name>G7V7W8_THELD</name>